<evidence type="ECO:0000313" key="5">
    <source>
        <dbReference type="Proteomes" id="UP000184383"/>
    </source>
</evidence>
<evidence type="ECO:0000256" key="2">
    <source>
        <dbReference type="ARBA" id="ARBA00022857"/>
    </source>
</evidence>
<dbReference type="GeneID" id="63745677"/>
<dbReference type="PANTHER" id="PTHR44229">
    <property type="entry name" value="15-HYDROXYPROSTAGLANDIN DEHYDROGENASE [NAD(+)]"/>
    <property type="match status" value="1"/>
</dbReference>
<comment type="similarity">
    <text evidence="1">Belongs to the short-chain dehydrogenases/reductases (SDR) family.</text>
</comment>
<dbReference type="PANTHER" id="PTHR44229:SF4">
    <property type="entry name" value="15-HYDROXYPROSTAGLANDIN DEHYDROGENASE [NAD(+)]"/>
    <property type="match status" value="1"/>
</dbReference>
<dbReference type="PROSITE" id="PS00061">
    <property type="entry name" value="ADH_SHORT"/>
    <property type="match status" value="1"/>
</dbReference>
<keyword evidence="2" id="KW-0521">NADP</keyword>
<dbReference type="InterPro" id="IPR002347">
    <property type="entry name" value="SDR_fam"/>
</dbReference>
<evidence type="ECO:0000256" key="3">
    <source>
        <dbReference type="ARBA" id="ARBA00023002"/>
    </source>
</evidence>
<dbReference type="GO" id="GO:0016616">
    <property type="term" value="F:oxidoreductase activity, acting on the CH-OH group of donors, NAD or NADP as acceptor"/>
    <property type="evidence" value="ECO:0007669"/>
    <property type="project" value="TreeGrafter"/>
</dbReference>
<proteinExistence type="inferred from homology"/>
<dbReference type="InterPro" id="IPR020904">
    <property type="entry name" value="Sc_DH/Rdtase_CS"/>
</dbReference>
<dbReference type="SUPFAM" id="SSF51735">
    <property type="entry name" value="NAD(P)-binding Rossmann-fold domains"/>
    <property type="match status" value="1"/>
</dbReference>
<dbReference type="Pfam" id="PF00106">
    <property type="entry name" value="adh_short"/>
    <property type="match status" value="1"/>
</dbReference>
<name>A0A1L9R7J0_ASPWE</name>
<dbReference type="OrthoDB" id="5296at2759"/>
<keyword evidence="3" id="KW-0560">Oxidoreductase</keyword>
<organism evidence="4 5">
    <name type="scientific">Aspergillus wentii DTO 134E9</name>
    <dbReference type="NCBI Taxonomy" id="1073089"/>
    <lineage>
        <taxon>Eukaryota</taxon>
        <taxon>Fungi</taxon>
        <taxon>Dikarya</taxon>
        <taxon>Ascomycota</taxon>
        <taxon>Pezizomycotina</taxon>
        <taxon>Eurotiomycetes</taxon>
        <taxon>Eurotiomycetidae</taxon>
        <taxon>Eurotiales</taxon>
        <taxon>Aspergillaceae</taxon>
        <taxon>Aspergillus</taxon>
        <taxon>Aspergillus subgen. Cremei</taxon>
    </lineage>
</organism>
<dbReference type="InterPro" id="IPR036291">
    <property type="entry name" value="NAD(P)-bd_dom_sf"/>
</dbReference>
<dbReference type="Gene3D" id="3.40.50.720">
    <property type="entry name" value="NAD(P)-binding Rossmann-like Domain"/>
    <property type="match status" value="1"/>
</dbReference>
<dbReference type="GO" id="GO:0044550">
    <property type="term" value="P:secondary metabolite biosynthetic process"/>
    <property type="evidence" value="ECO:0007669"/>
    <property type="project" value="UniProtKB-ARBA"/>
</dbReference>
<sequence length="287" mass="30883">MADLSGKVALVTGGGSGINLAFTRLLIEAGCKVLIADLGLHAQAEEWIASIESDAEKRARVHFHKTDVTEWAQLTAAFEACAEKFGTKAPDIVVPGAGVFEPTTNSFWGDNDTDSRFKVFDIDLVHPVKLSRMAISRLREAKKPGAIVHVSSVAGQFASLSAPLYCIAKHGINAFVWAMASLEEMCGIRVVAVAPDATKSPLYNESALATQLAAANYSVLETETVAEAMFAVMTQKETYKGGTVLEVCHPTDWRVVNRLNDPGPQGLPANVRSKQIEMVGRVLKVDE</sequence>
<dbReference type="Proteomes" id="UP000184383">
    <property type="component" value="Unassembled WGS sequence"/>
</dbReference>
<gene>
    <name evidence="4" type="ORF">ASPWEDRAFT_162454</name>
</gene>
<dbReference type="RefSeq" id="XP_040684558.1">
    <property type="nucleotide sequence ID" value="XM_040829829.1"/>
</dbReference>
<dbReference type="EMBL" id="KV878216">
    <property type="protein sequence ID" value="OJJ30881.1"/>
    <property type="molecule type" value="Genomic_DNA"/>
</dbReference>
<dbReference type="GO" id="GO:0005737">
    <property type="term" value="C:cytoplasm"/>
    <property type="evidence" value="ECO:0007669"/>
    <property type="project" value="TreeGrafter"/>
</dbReference>
<dbReference type="VEuPathDB" id="FungiDB:ASPWEDRAFT_162454"/>
<dbReference type="STRING" id="1073089.A0A1L9R7J0"/>
<evidence type="ECO:0000313" key="4">
    <source>
        <dbReference type="EMBL" id="OJJ30881.1"/>
    </source>
</evidence>
<reference evidence="5" key="1">
    <citation type="journal article" date="2017" name="Genome Biol.">
        <title>Comparative genomics reveals high biological diversity and specific adaptations in the industrially and medically important fungal genus Aspergillus.</title>
        <authorList>
            <person name="de Vries R.P."/>
            <person name="Riley R."/>
            <person name="Wiebenga A."/>
            <person name="Aguilar-Osorio G."/>
            <person name="Amillis S."/>
            <person name="Uchima C.A."/>
            <person name="Anderluh G."/>
            <person name="Asadollahi M."/>
            <person name="Askin M."/>
            <person name="Barry K."/>
            <person name="Battaglia E."/>
            <person name="Bayram O."/>
            <person name="Benocci T."/>
            <person name="Braus-Stromeyer S.A."/>
            <person name="Caldana C."/>
            <person name="Canovas D."/>
            <person name="Cerqueira G.C."/>
            <person name="Chen F."/>
            <person name="Chen W."/>
            <person name="Choi C."/>
            <person name="Clum A."/>
            <person name="Dos Santos R.A."/>
            <person name="Damasio A.R."/>
            <person name="Diallinas G."/>
            <person name="Emri T."/>
            <person name="Fekete E."/>
            <person name="Flipphi M."/>
            <person name="Freyberg S."/>
            <person name="Gallo A."/>
            <person name="Gournas C."/>
            <person name="Habgood R."/>
            <person name="Hainaut M."/>
            <person name="Harispe M.L."/>
            <person name="Henrissat B."/>
            <person name="Hilden K.S."/>
            <person name="Hope R."/>
            <person name="Hossain A."/>
            <person name="Karabika E."/>
            <person name="Karaffa L."/>
            <person name="Karanyi Z."/>
            <person name="Krasevec N."/>
            <person name="Kuo A."/>
            <person name="Kusch H."/>
            <person name="LaButti K."/>
            <person name="Lagendijk E.L."/>
            <person name="Lapidus A."/>
            <person name="Levasseur A."/>
            <person name="Lindquist E."/>
            <person name="Lipzen A."/>
            <person name="Logrieco A.F."/>
            <person name="MacCabe A."/>
            <person name="Maekelae M.R."/>
            <person name="Malavazi I."/>
            <person name="Melin P."/>
            <person name="Meyer V."/>
            <person name="Mielnichuk N."/>
            <person name="Miskei M."/>
            <person name="Molnar A.P."/>
            <person name="Mule G."/>
            <person name="Ngan C.Y."/>
            <person name="Orejas M."/>
            <person name="Orosz E."/>
            <person name="Ouedraogo J.P."/>
            <person name="Overkamp K.M."/>
            <person name="Park H.-S."/>
            <person name="Perrone G."/>
            <person name="Piumi F."/>
            <person name="Punt P.J."/>
            <person name="Ram A.F."/>
            <person name="Ramon A."/>
            <person name="Rauscher S."/>
            <person name="Record E."/>
            <person name="Riano-Pachon D.M."/>
            <person name="Robert V."/>
            <person name="Roehrig J."/>
            <person name="Ruller R."/>
            <person name="Salamov A."/>
            <person name="Salih N.S."/>
            <person name="Samson R.A."/>
            <person name="Sandor E."/>
            <person name="Sanguinetti M."/>
            <person name="Schuetze T."/>
            <person name="Sepcic K."/>
            <person name="Shelest E."/>
            <person name="Sherlock G."/>
            <person name="Sophianopoulou V."/>
            <person name="Squina F.M."/>
            <person name="Sun H."/>
            <person name="Susca A."/>
            <person name="Todd R.B."/>
            <person name="Tsang A."/>
            <person name="Unkles S.E."/>
            <person name="van de Wiele N."/>
            <person name="van Rossen-Uffink D."/>
            <person name="Oliveira J.V."/>
            <person name="Vesth T.C."/>
            <person name="Visser J."/>
            <person name="Yu J.-H."/>
            <person name="Zhou M."/>
            <person name="Andersen M.R."/>
            <person name="Archer D.B."/>
            <person name="Baker S.E."/>
            <person name="Benoit I."/>
            <person name="Brakhage A.A."/>
            <person name="Braus G.H."/>
            <person name="Fischer R."/>
            <person name="Frisvad J.C."/>
            <person name="Goldman G.H."/>
            <person name="Houbraken J."/>
            <person name="Oakley B."/>
            <person name="Pocsi I."/>
            <person name="Scazzocchio C."/>
            <person name="Seiboth B."/>
            <person name="vanKuyk P.A."/>
            <person name="Wortman J."/>
            <person name="Dyer P.S."/>
            <person name="Grigoriev I.V."/>
        </authorList>
    </citation>
    <scope>NUCLEOTIDE SEQUENCE [LARGE SCALE GENOMIC DNA]</scope>
    <source>
        <strain evidence="5">DTO 134E9</strain>
    </source>
</reference>
<dbReference type="AlphaFoldDB" id="A0A1L9R7J0"/>
<evidence type="ECO:0000256" key="1">
    <source>
        <dbReference type="ARBA" id="ARBA00006484"/>
    </source>
</evidence>
<keyword evidence="5" id="KW-1185">Reference proteome</keyword>
<accession>A0A1L9R7J0</accession>
<protein>
    <submittedName>
        <fullName evidence="4">Uncharacterized protein</fullName>
    </submittedName>
</protein>
<dbReference type="PRINTS" id="PR00081">
    <property type="entry name" value="GDHRDH"/>
</dbReference>